<evidence type="ECO:0000313" key="2">
    <source>
        <dbReference type="Proteomes" id="UP000199501"/>
    </source>
</evidence>
<dbReference type="AlphaFoldDB" id="A0A1G6W9X6"/>
<proteinExistence type="predicted"/>
<keyword evidence="2" id="KW-1185">Reference proteome</keyword>
<organism evidence="1 2">
    <name type="scientific">Actinokineospora iranica</name>
    <dbReference type="NCBI Taxonomy" id="1271860"/>
    <lineage>
        <taxon>Bacteria</taxon>
        <taxon>Bacillati</taxon>
        <taxon>Actinomycetota</taxon>
        <taxon>Actinomycetes</taxon>
        <taxon>Pseudonocardiales</taxon>
        <taxon>Pseudonocardiaceae</taxon>
        <taxon>Actinokineospora</taxon>
    </lineage>
</organism>
<accession>A0A1G6W9X6</accession>
<gene>
    <name evidence="1" type="ORF">SAMN05216174_11482</name>
</gene>
<sequence>MRGELVEQRSQLGLAVGQRTVVQPFPRRVQAHHVMLALAHIQAENTPKPLLIHHPVH</sequence>
<dbReference type="EMBL" id="FMZZ01000014">
    <property type="protein sequence ID" value="SDD62599.1"/>
    <property type="molecule type" value="Genomic_DNA"/>
</dbReference>
<dbReference type="Proteomes" id="UP000199501">
    <property type="component" value="Unassembled WGS sequence"/>
</dbReference>
<reference evidence="2" key="1">
    <citation type="submission" date="2016-10" db="EMBL/GenBank/DDBJ databases">
        <authorList>
            <person name="Varghese N."/>
            <person name="Submissions S."/>
        </authorList>
    </citation>
    <scope>NUCLEOTIDE SEQUENCE [LARGE SCALE GENOMIC DNA]</scope>
    <source>
        <strain evidence="2">IBRC-M 10403</strain>
    </source>
</reference>
<name>A0A1G6W9X6_9PSEU</name>
<protein>
    <submittedName>
        <fullName evidence="1">Uncharacterized protein</fullName>
    </submittedName>
</protein>
<evidence type="ECO:0000313" key="1">
    <source>
        <dbReference type="EMBL" id="SDD62599.1"/>
    </source>
</evidence>